<evidence type="ECO:0000313" key="2">
    <source>
        <dbReference type="Proteomes" id="UP000824120"/>
    </source>
</evidence>
<organism evidence="1 2">
    <name type="scientific">Solanum commersonii</name>
    <name type="common">Commerson's wild potato</name>
    <name type="synonym">Commerson's nightshade</name>
    <dbReference type="NCBI Taxonomy" id="4109"/>
    <lineage>
        <taxon>Eukaryota</taxon>
        <taxon>Viridiplantae</taxon>
        <taxon>Streptophyta</taxon>
        <taxon>Embryophyta</taxon>
        <taxon>Tracheophyta</taxon>
        <taxon>Spermatophyta</taxon>
        <taxon>Magnoliopsida</taxon>
        <taxon>eudicotyledons</taxon>
        <taxon>Gunneridae</taxon>
        <taxon>Pentapetalae</taxon>
        <taxon>asterids</taxon>
        <taxon>lamiids</taxon>
        <taxon>Solanales</taxon>
        <taxon>Solanaceae</taxon>
        <taxon>Solanoideae</taxon>
        <taxon>Solaneae</taxon>
        <taxon>Solanum</taxon>
    </lineage>
</organism>
<proteinExistence type="predicted"/>
<keyword evidence="2" id="KW-1185">Reference proteome</keyword>
<dbReference type="EMBL" id="JACXVP010000012">
    <property type="protein sequence ID" value="KAG5569299.1"/>
    <property type="molecule type" value="Genomic_DNA"/>
</dbReference>
<evidence type="ECO:0000313" key="1">
    <source>
        <dbReference type="EMBL" id="KAG5569299.1"/>
    </source>
</evidence>
<gene>
    <name evidence="1" type="ORF">H5410_059065</name>
</gene>
<dbReference type="AlphaFoldDB" id="A0A9J5W1C1"/>
<comment type="caution">
    <text evidence="1">The sequence shown here is derived from an EMBL/GenBank/DDBJ whole genome shotgun (WGS) entry which is preliminary data.</text>
</comment>
<evidence type="ECO:0008006" key="3">
    <source>
        <dbReference type="Google" id="ProtNLM"/>
    </source>
</evidence>
<dbReference type="Proteomes" id="UP000824120">
    <property type="component" value="Chromosome 12"/>
</dbReference>
<sequence>MIPIFEESMVISTSQSTVPPLVTYHRRLHLASCPDDSRLVLDPVHTINLFSPSELITPWKRDNNDWSSLFRKNLHDCKLNDLFSLLATLADSMSDELHSDKMVWGNSKQGHDTVKGNYYLMCSQNGLLHNSPWKHVGKITLPLKLACFIWLALTGAFLTQDNLSKKDSPSLPTSIKEAYSSWIFWKVDKAIKRIGRMIAVVIVSVWDERNQKCFDGVSALNNSLKASCLVNLFSGTILSPLNNVHTFLDFVRSLILSIGVKTLYGSQLSSSLLLIAST</sequence>
<accession>A0A9J5W1C1</accession>
<reference evidence="1 2" key="1">
    <citation type="submission" date="2020-09" db="EMBL/GenBank/DDBJ databases">
        <title>De no assembly of potato wild relative species, Solanum commersonii.</title>
        <authorList>
            <person name="Cho K."/>
        </authorList>
    </citation>
    <scope>NUCLEOTIDE SEQUENCE [LARGE SCALE GENOMIC DNA]</scope>
    <source>
        <strain evidence="1">LZ3.2</strain>
        <tissue evidence="1">Leaf</tissue>
    </source>
</reference>
<protein>
    <recommendedName>
        <fullName evidence="3">Reverse transcriptase zinc-binding domain-containing protein</fullName>
    </recommendedName>
</protein>
<name>A0A9J5W1C1_SOLCO</name>